<gene>
    <name evidence="2" type="ORF">ACFOY2_45010</name>
</gene>
<name>A0ABV8GND7_9ACTN</name>
<keyword evidence="1" id="KW-0472">Membrane</keyword>
<evidence type="ECO:0000313" key="3">
    <source>
        <dbReference type="Proteomes" id="UP001595851"/>
    </source>
</evidence>
<feature type="transmembrane region" description="Helical" evidence="1">
    <location>
        <begin position="305"/>
        <end position="335"/>
    </location>
</feature>
<protein>
    <recommendedName>
        <fullName evidence="4">PqqD family protein</fullName>
    </recommendedName>
</protein>
<proteinExistence type="predicted"/>
<dbReference type="EMBL" id="JBHSBI010000034">
    <property type="protein sequence ID" value="MFC4014449.1"/>
    <property type="molecule type" value="Genomic_DNA"/>
</dbReference>
<evidence type="ECO:0008006" key="4">
    <source>
        <dbReference type="Google" id="ProtNLM"/>
    </source>
</evidence>
<feature type="transmembrane region" description="Helical" evidence="1">
    <location>
        <begin position="110"/>
        <end position="132"/>
    </location>
</feature>
<keyword evidence="3" id="KW-1185">Reference proteome</keyword>
<organism evidence="2 3">
    <name type="scientific">Nonomuraea purpurea</name>
    <dbReference type="NCBI Taxonomy" id="1849276"/>
    <lineage>
        <taxon>Bacteria</taxon>
        <taxon>Bacillati</taxon>
        <taxon>Actinomycetota</taxon>
        <taxon>Actinomycetes</taxon>
        <taxon>Streptosporangiales</taxon>
        <taxon>Streptosporangiaceae</taxon>
        <taxon>Nonomuraea</taxon>
    </lineage>
</organism>
<evidence type="ECO:0000256" key="1">
    <source>
        <dbReference type="SAM" id="Phobius"/>
    </source>
</evidence>
<feature type="transmembrane region" description="Helical" evidence="1">
    <location>
        <begin position="209"/>
        <end position="230"/>
    </location>
</feature>
<sequence>MTVAFHRLGVRRDGDEWIVGRVDSGDFVAVPEEGLLAIRLLQQGMGIEQVRVRLLEETGTDLDLDDFVADLSEAGLVAEVEGHPVPSPPQLRPTFPWLQPRHLRWALHPALHLALSVPIGAGIACLALRPAIFPSWETIFWSDHGTVVLLTWAALAWLTTGLHELTHLVTARAAGVPARMSLGTRLQFLVAQTDVSGIWLAPTRTRVTVYLSGIAVDLAICGMALTWAFIVGPNPLTSWITLIQALRLANQLLVFMRTDLYFLLQDVSGCRNLYGNGAAYVRGLLRGRRNTLAVLPPRERVSVRLYAMLQSVGTLACLAFAVLVTLPLVVTLIAHSVQDLLGAEEPWAMAEALVVLALVIIPDLLWARAWWRRHGRRVRQAVAAVGSALRARSEINDRYEMR</sequence>
<accession>A0ABV8GND7</accession>
<keyword evidence="1" id="KW-1133">Transmembrane helix</keyword>
<feature type="transmembrane region" description="Helical" evidence="1">
    <location>
        <begin position="347"/>
        <end position="367"/>
    </location>
</feature>
<keyword evidence="1" id="KW-0812">Transmembrane</keyword>
<comment type="caution">
    <text evidence="2">The sequence shown here is derived from an EMBL/GenBank/DDBJ whole genome shotgun (WGS) entry which is preliminary data.</text>
</comment>
<feature type="transmembrane region" description="Helical" evidence="1">
    <location>
        <begin position="236"/>
        <end position="255"/>
    </location>
</feature>
<evidence type="ECO:0000313" key="2">
    <source>
        <dbReference type="EMBL" id="MFC4014449.1"/>
    </source>
</evidence>
<reference evidence="3" key="1">
    <citation type="journal article" date="2019" name="Int. J. Syst. Evol. Microbiol.">
        <title>The Global Catalogue of Microorganisms (GCM) 10K type strain sequencing project: providing services to taxonomists for standard genome sequencing and annotation.</title>
        <authorList>
            <consortium name="The Broad Institute Genomics Platform"/>
            <consortium name="The Broad Institute Genome Sequencing Center for Infectious Disease"/>
            <person name="Wu L."/>
            <person name="Ma J."/>
        </authorList>
    </citation>
    <scope>NUCLEOTIDE SEQUENCE [LARGE SCALE GENOMIC DNA]</scope>
    <source>
        <strain evidence="3">TBRC 1276</strain>
    </source>
</reference>
<dbReference type="RefSeq" id="WP_379534287.1">
    <property type="nucleotide sequence ID" value="NZ_JBHSBI010000034.1"/>
</dbReference>
<dbReference type="Proteomes" id="UP001595851">
    <property type="component" value="Unassembled WGS sequence"/>
</dbReference>